<dbReference type="InterPro" id="IPR000847">
    <property type="entry name" value="LysR_HTH_N"/>
</dbReference>
<evidence type="ECO:0000256" key="3">
    <source>
        <dbReference type="ARBA" id="ARBA00023125"/>
    </source>
</evidence>
<name>A0A4R4VTV3_9ACTN</name>
<dbReference type="EMBL" id="SMKO01000017">
    <property type="protein sequence ID" value="TDD09438.1"/>
    <property type="molecule type" value="Genomic_DNA"/>
</dbReference>
<dbReference type="Pfam" id="PF00126">
    <property type="entry name" value="HTH_1"/>
    <property type="match status" value="1"/>
</dbReference>
<evidence type="ECO:0000256" key="1">
    <source>
        <dbReference type="ARBA" id="ARBA00009437"/>
    </source>
</evidence>
<dbReference type="Proteomes" id="UP000295258">
    <property type="component" value="Unassembled WGS sequence"/>
</dbReference>
<dbReference type="Gene3D" id="1.10.10.10">
    <property type="entry name" value="Winged helix-like DNA-binding domain superfamily/Winged helix DNA-binding domain"/>
    <property type="match status" value="1"/>
</dbReference>
<dbReference type="PANTHER" id="PTHR30346">
    <property type="entry name" value="TRANSCRIPTIONAL DUAL REGULATOR HCAR-RELATED"/>
    <property type="match status" value="1"/>
</dbReference>
<dbReference type="InterPro" id="IPR036388">
    <property type="entry name" value="WH-like_DNA-bd_sf"/>
</dbReference>
<proteinExistence type="inferred from homology"/>
<dbReference type="SUPFAM" id="SSF53850">
    <property type="entry name" value="Periplasmic binding protein-like II"/>
    <property type="match status" value="1"/>
</dbReference>
<dbReference type="InterPro" id="IPR005119">
    <property type="entry name" value="LysR_subst-bd"/>
</dbReference>
<dbReference type="GO" id="GO:0032993">
    <property type="term" value="C:protein-DNA complex"/>
    <property type="evidence" value="ECO:0007669"/>
    <property type="project" value="TreeGrafter"/>
</dbReference>
<organism evidence="6 7">
    <name type="scientific">Nonomuraea deserti</name>
    <dbReference type="NCBI Taxonomy" id="1848322"/>
    <lineage>
        <taxon>Bacteria</taxon>
        <taxon>Bacillati</taxon>
        <taxon>Actinomycetota</taxon>
        <taxon>Actinomycetes</taxon>
        <taxon>Streptosporangiales</taxon>
        <taxon>Streptosporangiaceae</taxon>
        <taxon>Nonomuraea</taxon>
    </lineage>
</organism>
<accession>A0A4R4VTV3</accession>
<comment type="similarity">
    <text evidence="1">Belongs to the LysR transcriptional regulatory family.</text>
</comment>
<dbReference type="Pfam" id="PF03466">
    <property type="entry name" value="LysR_substrate"/>
    <property type="match status" value="1"/>
</dbReference>
<keyword evidence="7" id="KW-1185">Reference proteome</keyword>
<evidence type="ECO:0000313" key="6">
    <source>
        <dbReference type="EMBL" id="TDD09438.1"/>
    </source>
</evidence>
<evidence type="ECO:0000256" key="4">
    <source>
        <dbReference type="ARBA" id="ARBA00023163"/>
    </source>
</evidence>
<dbReference type="GO" id="GO:0003677">
    <property type="term" value="F:DNA binding"/>
    <property type="evidence" value="ECO:0007669"/>
    <property type="project" value="UniProtKB-KW"/>
</dbReference>
<dbReference type="AlphaFoldDB" id="A0A4R4VTV3"/>
<evidence type="ECO:0000259" key="5">
    <source>
        <dbReference type="PROSITE" id="PS50931"/>
    </source>
</evidence>
<dbReference type="GO" id="GO:0003700">
    <property type="term" value="F:DNA-binding transcription factor activity"/>
    <property type="evidence" value="ECO:0007669"/>
    <property type="project" value="InterPro"/>
</dbReference>
<dbReference type="PROSITE" id="PS50931">
    <property type="entry name" value="HTH_LYSR"/>
    <property type="match status" value="1"/>
</dbReference>
<sequence>MLKPEHLRTLREVVQRGSFAAAANRLGYTPSAVSQQMASLEREMGVTLFERFAHSVLPTSAAEVLARHAEVVLIDIERMIATVQEVHRNSERQIRLGIFPSFADGLTGVLRDMEPADRAAIRLTVAEPSQLIPRLGAGGELDAAIVYQVGNSGLSWPSSLGRRWVAEDRYKVVLPRGWPDLAPYRVEQFVDLPWIMHHPASSDASFFDGVFARWRLHPRVACHSDDFKITLAMAEAGMGAALVPDLALRDHGRDIVVADVPWLNTSRSIFTLVRPDRETARLQALLDALAV</sequence>
<keyword evidence="2" id="KW-0805">Transcription regulation</keyword>
<comment type="caution">
    <text evidence="6">The sequence shown here is derived from an EMBL/GenBank/DDBJ whole genome shotgun (WGS) entry which is preliminary data.</text>
</comment>
<dbReference type="InterPro" id="IPR036390">
    <property type="entry name" value="WH_DNA-bd_sf"/>
</dbReference>
<keyword evidence="3" id="KW-0238">DNA-binding</keyword>
<reference evidence="6 7" key="1">
    <citation type="submission" date="2019-03" db="EMBL/GenBank/DDBJ databases">
        <title>Draft genome sequences of novel Actinobacteria.</title>
        <authorList>
            <person name="Sahin N."/>
            <person name="Ay H."/>
            <person name="Saygin H."/>
        </authorList>
    </citation>
    <scope>NUCLEOTIDE SEQUENCE [LARGE SCALE GENOMIC DNA]</scope>
    <source>
        <strain evidence="6 7">KC310</strain>
    </source>
</reference>
<evidence type="ECO:0000313" key="7">
    <source>
        <dbReference type="Proteomes" id="UP000295258"/>
    </source>
</evidence>
<gene>
    <name evidence="6" type="ORF">E1292_10215</name>
</gene>
<dbReference type="SUPFAM" id="SSF46785">
    <property type="entry name" value="Winged helix' DNA-binding domain"/>
    <property type="match status" value="1"/>
</dbReference>
<evidence type="ECO:0000256" key="2">
    <source>
        <dbReference type="ARBA" id="ARBA00023015"/>
    </source>
</evidence>
<protein>
    <submittedName>
        <fullName evidence="6">LysR family transcriptional regulator</fullName>
    </submittedName>
</protein>
<keyword evidence="4" id="KW-0804">Transcription</keyword>
<feature type="domain" description="HTH lysR-type" evidence="5">
    <location>
        <begin position="2"/>
        <end position="59"/>
    </location>
</feature>
<dbReference type="RefSeq" id="WP_132594382.1">
    <property type="nucleotide sequence ID" value="NZ_SMKO01000017.1"/>
</dbReference>
<dbReference type="Gene3D" id="3.40.190.10">
    <property type="entry name" value="Periplasmic binding protein-like II"/>
    <property type="match status" value="2"/>
</dbReference>
<dbReference type="PANTHER" id="PTHR30346:SF29">
    <property type="entry name" value="LYSR SUBSTRATE-BINDING"/>
    <property type="match status" value="1"/>
</dbReference>
<dbReference type="PRINTS" id="PR00039">
    <property type="entry name" value="HTHLYSR"/>
</dbReference>